<dbReference type="Proteomes" id="UP000252554">
    <property type="component" value="Unassembled WGS sequence"/>
</dbReference>
<gene>
    <name evidence="3" type="ORF">DQ403_15900</name>
    <name evidence="2" type="ORF">KQ248_17220</name>
</gene>
<reference evidence="2 5" key="2">
    <citation type="submission" date="2021-06" db="EMBL/GenBank/DDBJ databases">
        <title>Microbial metabolic specificity influences pelagic lipid remineralization.</title>
        <authorList>
            <person name="Behrendt L."/>
            <person name="Hunter J.E."/>
            <person name="Alcolombri U."/>
            <person name="Smriga S."/>
            <person name="Mincer T."/>
            <person name="Lowenstein D.P."/>
            <person name="Peaudecerf F.J."/>
            <person name="Fernandez V.I."/>
            <person name="Fredricks H."/>
            <person name="Almblad H."/>
            <person name="Harrison J.J."/>
            <person name="Stocker R."/>
            <person name="Van Mooy B.A.S."/>
        </authorList>
    </citation>
    <scope>NUCLEOTIDE SEQUENCE [LARGE SCALE GENOMIC DNA]</scope>
    <source>
        <strain evidence="2 5">A252</strain>
    </source>
</reference>
<evidence type="ECO:0000313" key="4">
    <source>
        <dbReference type="Proteomes" id="UP000252554"/>
    </source>
</evidence>
<evidence type="ECO:0000256" key="1">
    <source>
        <dbReference type="SAM" id="MobiDB-lite"/>
    </source>
</evidence>
<accession>A0A365PRW1</accession>
<keyword evidence="2" id="KW-0282">Flagellum</keyword>
<dbReference type="Pfam" id="PF03646">
    <property type="entry name" value="FlaG"/>
    <property type="match status" value="1"/>
</dbReference>
<reference evidence="3 4" key="1">
    <citation type="submission" date="2018-06" db="EMBL/GenBank/DDBJ databases">
        <title>Whole genome sequencing of four bacterial strains from South Shetland trench revealing bio-synthetic gene clusters.</title>
        <authorList>
            <person name="Abdel-Mageed W.M."/>
            <person name="Lehri B."/>
            <person name="Jarmusch S.A."/>
            <person name="Miranda K."/>
            <person name="Goodfellow M."/>
            <person name="Jaspars M."/>
            <person name="Karlyshev A.V."/>
        </authorList>
    </citation>
    <scope>NUCLEOTIDE SEQUENCE [LARGE SCALE GENOMIC DNA]</scope>
    <source>
        <strain evidence="3 4">SST2</strain>
    </source>
</reference>
<evidence type="ECO:0000313" key="2">
    <source>
        <dbReference type="EMBL" id="QWV16236.1"/>
    </source>
</evidence>
<keyword evidence="2" id="KW-0969">Cilium</keyword>
<proteinExistence type="predicted"/>
<dbReference type="Gene3D" id="3.30.160.170">
    <property type="entry name" value="FlaG-like"/>
    <property type="match status" value="1"/>
</dbReference>
<dbReference type="EMBL" id="CP076683">
    <property type="protein sequence ID" value="QWV16236.1"/>
    <property type="molecule type" value="Genomic_DNA"/>
</dbReference>
<keyword evidence="2" id="KW-0966">Cell projection</keyword>
<dbReference type="InterPro" id="IPR005186">
    <property type="entry name" value="FlaG"/>
</dbReference>
<sequence>METVNLTSSATPSISRPEMPVRTVAKVDEATQAGVTDTSSDTKAARVESATSAVEKFKTLVQDLQRNLDFSVDDSSGQVVVKVMDGESGKLIRQIPSEDLLRLSERLEDMRSLLFKAEA</sequence>
<dbReference type="PANTHER" id="PTHR37166:SF1">
    <property type="entry name" value="PROTEIN FLAG"/>
    <property type="match status" value="1"/>
</dbReference>
<name>A0A365PRW1_9GAMM</name>
<dbReference type="RefSeq" id="WP_128121070.1">
    <property type="nucleotide sequence ID" value="NZ_CP076683.1"/>
</dbReference>
<keyword evidence="5" id="KW-1185">Reference proteome</keyword>
<organism evidence="3 4">
    <name type="scientific">Stutzerimonas zhaodongensis</name>
    <dbReference type="NCBI Taxonomy" id="1176257"/>
    <lineage>
        <taxon>Bacteria</taxon>
        <taxon>Pseudomonadati</taxon>
        <taxon>Pseudomonadota</taxon>
        <taxon>Gammaproteobacteria</taxon>
        <taxon>Pseudomonadales</taxon>
        <taxon>Pseudomonadaceae</taxon>
        <taxon>Stutzerimonas</taxon>
    </lineage>
</organism>
<dbReference type="AlphaFoldDB" id="A0A365PRW1"/>
<dbReference type="EMBL" id="QNTV01000013">
    <property type="protein sequence ID" value="RBA55251.1"/>
    <property type="molecule type" value="Genomic_DNA"/>
</dbReference>
<feature type="region of interest" description="Disordered" evidence="1">
    <location>
        <begin position="1"/>
        <end position="20"/>
    </location>
</feature>
<dbReference type="Proteomes" id="UP000683436">
    <property type="component" value="Chromosome"/>
</dbReference>
<evidence type="ECO:0000313" key="5">
    <source>
        <dbReference type="Proteomes" id="UP000683436"/>
    </source>
</evidence>
<evidence type="ECO:0000313" key="3">
    <source>
        <dbReference type="EMBL" id="RBA55251.1"/>
    </source>
</evidence>
<protein>
    <submittedName>
        <fullName evidence="2">Flagellar protein FlaG</fullName>
    </submittedName>
</protein>
<dbReference type="SUPFAM" id="SSF160214">
    <property type="entry name" value="FlaG-like"/>
    <property type="match status" value="1"/>
</dbReference>
<dbReference type="InterPro" id="IPR035924">
    <property type="entry name" value="FlaG-like_sf"/>
</dbReference>
<dbReference type="PANTHER" id="PTHR37166">
    <property type="entry name" value="PROTEIN FLAG"/>
    <property type="match status" value="1"/>
</dbReference>
<feature type="compositionally biased region" description="Polar residues" evidence="1">
    <location>
        <begin position="1"/>
        <end position="14"/>
    </location>
</feature>